<accession>A0A6C0F5C7</accession>
<protein>
    <submittedName>
        <fullName evidence="1">Uncharacterized protein</fullName>
    </submittedName>
</protein>
<sequence>MSEQNDAYEITELTSKILAMEQSNPEAYKNFIDEVKQLQEVYIQMALNGLQDFEGGFKPTIKRNKTKRRRSVPRH</sequence>
<organism evidence="1">
    <name type="scientific">viral metagenome</name>
    <dbReference type="NCBI Taxonomy" id="1070528"/>
    <lineage>
        <taxon>unclassified sequences</taxon>
        <taxon>metagenomes</taxon>
        <taxon>organismal metagenomes</taxon>
    </lineage>
</organism>
<dbReference type="AlphaFoldDB" id="A0A6C0F5C7"/>
<evidence type="ECO:0000313" key="1">
    <source>
        <dbReference type="EMBL" id="QHT35190.1"/>
    </source>
</evidence>
<dbReference type="EMBL" id="MN739014">
    <property type="protein sequence ID" value="QHT35190.1"/>
    <property type="molecule type" value="Genomic_DNA"/>
</dbReference>
<name>A0A6C0F5C7_9ZZZZ</name>
<proteinExistence type="predicted"/>
<reference evidence="1" key="1">
    <citation type="journal article" date="2020" name="Nature">
        <title>Giant virus diversity and host interactions through global metagenomics.</title>
        <authorList>
            <person name="Schulz F."/>
            <person name="Roux S."/>
            <person name="Paez-Espino D."/>
            <person name="Jungbluth S."/>
            <person name="Walsh D.A."/>
            <person name="Denef V.J."/>
            <person name="McMahon K.D."/>
            <person name="Konstantinidis K.T."/>
            <person name="Eloe-Fadrosh E.A."/>
            <person name="Kyrpides N.C."/>
            <person name="Woyke T."/>
        </authorList>
    </citation>
    <scope>NUCLEOTIDE SEQUENCE</scope>
    <source>
        <strain evidence="1">GVMAG-M-3300009180-1</strain>
    </source>
</reference>